<protein>
    <submittedName>
        <fullName evidence="3">Serine-threonine/tyrosine-protein kinase catalytic domain-containing protein</fullName>
    </submittedName>
</protein>
<dbReference type="Pfam" id="PF07714">
    <property type="entry name" value="PK_Tyr_Ser-Thr"/>
    <property type="match status" value="1"/>
</dbReference>
<dbReference type="SUPFAM" id="SSF56112">
    <property type="entry name" value="Protein kinase-like (PK-like)"/>
    <property type="match status" value="1"/>
</dbReference>
<accession>A0A914D4I8</accession>
<organism evidence="2 3">
    <name type="scientific">Acrobeloides nanus</name>
    <dbReference type="NCBI Taxonomy" id="290746"/>
    <lineage>
        <taxon>Eukaryota</taxon>
        <taxon>Metazoa</taxon>
        <taxon>Ecdysozoa</taxon>
        <taxon>Nematoda</taxon>
        <taxon>Chromadorea</taxon>
        <taxon>Rhabditida</taxon>
        <taxon>Tylenchina</taxon>
        <taxon>Cephalobomorpha</taxon>
        <taxon>Cephaloboidea</taxon>
        <taxon>Cephalobidae</taxon>
        <taxon>Acrobeloides</taxon>
    </lineage>
</organism>
<evidence type="ECO:0000259" key="1">
    <source>
        <dbReference type="Pfam" id="PF07714"/>
    </source>
</evidence>
<dbReference type="GO" id="GO:0004672">
    <property type="term" value="F:protein kinase activity"/>
    <property type="evidence" value="ECO:0007669"/>
    <property type="project" value="InterPro"/>
</dbReference>
<reference evidence="3" key="1">
    <citation type="submission" date="2022-11" db="UniProtKB">
        <authorList>
            <consortium name="WormBaseParasite"/>
        </authorList>
    </citation>
    <scope>IDENTIFICATION</scope>
</reference>
<proteinExistence type="predicted"/>
<evidence type="ECO:0000313" key="2">
    <source>
        <dbReference type="Proteomes" id="UP000887540"/>
    </source>
</evidence>
<dbReference type="InterPro" id="IPR011009">
    <property type="entry name" value="Kinase-like_dom_sf"/>
</dbReference>
<dbReference type="Gene3D" id="3.30.200.20">
    <property type="entry name" value="Phosphorylase Kinase, domain 1"/>
    <property type="match status" value="1"/>
</dbReference>
<sequence>MIRAMHFIKYLEGIHASPGSPPGPRLAWTSHSIQIDTGRYGIVVQTVIKSGEKAGTKVVIKKILSPFENEAYSTLLVREIQILRSLKHENFPKIIEVYTPNGGPEDFDNVRISFPSKE</sequence>
<keyword evidence="2" id="KW-1185">Reference proteome</keyword>
<feature type="domain" description="Serine-threonine/tyrosine-protein kinase catalytic" evidence="1">
    <location>
        <begin position="34"/>
        <end position="99"/>
    </location>
</feature>
<dbReference type="Proteomes" id="UP000887540">
    <property type="component" value="Unplaced"/>
</dbReference>
<dbReference type="WBParaSite" id="ACRNAN_scaffold1834.g27158.t1">
    <property type="protein sequence ID" value="ACRNAN_scaffold1834.g27158.t1"/>
    <property type="gene ID" value="ACRNAN_scaffold1834.g27158"/>
</dbReference>
<dbReference type="InterPro" id="IPR001245">
    <property type="entry name" value="Ser-Thr/Tyr_kinase_cat_dom"/>
</dbReference>
<evidence type="ECO:0000313" key="3">
    <source>
        <dbReference type="WBParaSite" id="ACRNAN_scaffold1834.g27158.t1"/>
    </source>
</evidence>
<dbReference type="AlphaFoldDB" id="A0A914D4I8"/>
<name>A0A914D4I8_9BILA</name>